<dbReference type="CDD" id="cd00009">
    <property type="entry name" value="AAA"/>
    <property type="match status" value="1"/>
</dbReference>
<name>A0A2W5TXF4_9BACT</name>
<dbReference type="InterPro" id="IPR000253">
    <property type="entry name" value="FHA_dom"/>
</dbReference>
<dbReference type="FunFam" id="3.40.50.300:FF:000006">
    <property type="entry name" value="DNA-binding transcriptional regulator NtrC"/>
    <property type="match status" value="1"/>
</dbReference>
<dbReference type="Gene3D" id="3.40.50.300">
    <property type="entry name" value="P-loop containing nucleotide triphosphate hydrolases"/>
    <property type="match status" value="1"/>
</dbReference>
<dbReference type="InterPro" id="IPR032030">
    <property type="entry name" value="YscD_cytoplasmic_dom"/>
</dbReference>
<dbReference type="InterPro" id="IPR009057">
    <property type="entry name" value="Homeodomain-like_sf"/>
</dbReference>
<dbReference type="SUPFAM" id="SSF49879">
    <property type="entry name" value="SMAD/FHA domain"/>
    <property type="match status" value="1"/>
</dbReference>
<gene>
    <name evidence="8" type="ORF">DI536_06990</name>
</gene>
<dbReference type="InterPro" id="IPR025944">
    <property type="entry name" value="Sigma_54_int_dom_CS"/>
</dbReference>
<dbReference type="PROSITE" id="PS00675">
    <property type="entry name" value="SIGMA54_INTERACT_1"/>
    <property type="match status" value="1"/>
</dbReference>
<dbReference type="Gene3D" id="1.10.10.60">
    <property type="entry name" value="Homeodomain-like"/>
    <property type="match status" value="1"/>
</dbReference>
<dbReference type="GO" id="GO:0003677">
    <property type="term" value="F:DNA binding"/>
    <property type="evidence" value="ECO:0007669"/>
    <property type="project" value="UniProtKB-KW"/>
</dbReference>
<dbReference type="GO" id="GO:0005524">
    <property type="term" value="F:ATP binding"/>
    <property type="evidence" value="ECO:0007669"/>
    <property type="project" value="UniProtKB-KW"/>
</dbReference>
<dbReference type="PROSITE" id="PS50006">
    <property type="entry name" value="FHA_DOMAIN"/>
    <property type="match status" value="1"/>
</dbReference>
<feature type="domain" description="Sigma-54 factor interaction" evidence="7">
    <location>
        <begin position="136"/>
        <end position="361"/>
    </location>
</feature>
<dbReference type="SUPFAM" id="SSF46689">
    <property type="entry name" value="Homeodomain-like"/>
    <property type="match status" value="1"/>
</dbReference>
<keyword evidence="1" id="KW-0547">Nucleotide-binding</keyword>
<proteinExistence type="predicted"/>
<keyword evidence="2" id="KW-0067">ATP-binding</keyword>
<evidence type="ECO:0000256" key="1">
    <source>
        <dbReference type="ARBA" id="ARBA00022741"/>
    </source>
</evidence>
<dbReference type="InterPro" id="IPR008984">
    <property type="entry name" value="SMAD_FHA_dom_sf"/>
</dbReference>
<comment type="caution">
    <text evidence="8">The sequence shown here is derived from an EMBL/GenBank/DDBJ whole genome shotgun (WGS) entry which is preliminary data.</text>
</comment>
<feature type="domain" description="FHA" evidence="6">
    <location>
        <begin position="48"/>
        <end position="97"/>
    </location>
</feature>
<dbReference type="GO" id="GO:0006355">
    <property type="term" value="P:regulation of DNA-templated transcription"/>
    <property type="evidence" value="ECO:0007669"/>
    <property type="project" value="InterPro"/>
</dbReference>
<dbReference type="PANTHER" id="PTHR32071">
    <property type="entry name" value="TRANSCRIPTIONAL REGULATORY PROTEIN"/>
    <property type="match status" value="1"/>
</dbReference>
<dbReference type="Proteomes" id="UP000249061">
    <property type="component" value="Unassembled WGS sequence"/>
</dbReference>
<keyword evidence="3" id="KW-0805">Transcription regulation</keyword>
<dbReference type="InterPro" id="IPR025943">
    <property type="entry name" value="Sigma_54_int_dom_ATP-bd_2"/>
</dbReference>
<keyword evidence="4" id="KW-0238">DNA-binding</keyword>
<evidence type="ECO:0000259" key="7">
    <source>
        <dbReference type="PROSITE" id="PS50045"/>
    </source>
</evidence>
<evidence type="ECO:0000256" key="2">
    <source>
        <dbReference type="ARBA" id="ARBA00022840"/>
    </source>
</evidence>
<keyword evidence="5" id="KW-0804">Transcription</keyword>
<protein>
    <submittedName>
        <fullName evidence="8">AAA family ATPase</fullName>
    </submittedName>
</protein>
<dbReference type="SMART" id="SM00382">
    <property type="entry name" value="AAA"/>
    <property type="match status" value="1"/>
</dbReference>
<evidence type="ECO:0000256" key="5">
    <source>
        <dbReference type="ARBA" id="ARBA00023163"/>
    </source>
</evidence>
<organism evidence="8 9">
    <name type="scientific">Archangium gephyra</name>
    <dbReference type="NCBI Taxonomy" id="48"/>
    <lineage>
        <taxon>Bacteria</taxon>
        <taxon>Pseudomonadati</taxon>
        <taxon>Myxococcota</taxon>
        <taxon>Myxococcia</taxon>
        <taxon>Myxococcales</taxon>
        <taxon>Cystobacterineae</taxon>
        <taxon>Archangiaceae</taxon>
        <taxon>Archangium</taxon>
    </lineage>
</organism>
<dbReference type="InterPro" id="IPR025662">
    <property type="entry name" value="Sigma_54_int_dom_ATP-bd_1"/>
</dbReference>
<evidence type="ECO:0000313" key="9">
    <source>
        <dbReference type="Proteomes" id="UP000249061"/>
    </source>
</evidence>
<dbReference type="Pfam" id="PF16697">
    <property type="entry name" value="Yop-YscD_cpl"/>
    <property type="match status" value="1"/>
</dbReference>
<dbReference type="PROSITE" id="PS50045">
    <property type="entry name" value="SIGMA54_INTERACT_4"/>
    <property type="match status" value="1"/>
</dbReference>
<accession>A0A2W5TXF4</accession>
<dbReference type="Pfam" id="PF25601">
    <property type="entry name" value="AAA_lid_14"/>
    <property type="match status" value="1"/>
</dbReference>
<dbReference type="SUPFAM" id="SSF52540">
    <property type="entry name" value="P-loop containing nucleoside triphosphate hydrolases"/>
    <property type="match status" value="1"/>
</dbReference>
<dbReference type="PROSITE" id="PS00676">
    <property type="entry name" value="SIGMA54_INTERACT_2"/>
    <property type="match status" value="1"/>
</dbReference>
<dbReference type="InterPro" id="IPR027417">
    <property type="entry name" value="P-loop_NTPase"/>
</dbReference>
<dbReference type="AlphaFoldDB" id="A0A2W5TXF4"/>
<dbReference type="InterPro" id="IPR002078">
    <property type="entry name" value="Sigma_54_int"/>
</dbReference>
<dbReference type="Gene3D" id="2.60.200.20">
    <property type="match status" value="1"/>
</dbReference>
<dbReference type="CDD" id="cd00060">
    <property type="entry name" value="FHA"/>
    <property type="match status" value="1"/>
</dbReference>
<dbReference type="EMBL" id="QFQP01000004">
    <property type="protein sequence ID" value="PZR16035.1"/>
    <property type="molecule type" value="Genomic_DNA"/>
</dbReference>
<evidence type="ECO:0000313" key="8">
    <source>
        <dbReference type="EMBL" id="PZR16035.1"/>
    </source>
</evidence>
<evidence type="ECO:0000256" key="4">
    <source>
        <dbReference type="ARBA" id="ARBA00023125"/>
    </source>
</evidence>
<dbReference type="InterPro" id="IPR003593">
    <property type="entry name" value="AAA+_ATPase"/>
</dbReference>
<dbReference type="PANTHER" id="PTHR32071:SF117">
    <property type="entry name" value="PTS-DEPENDENT DIHYDROXYACETONE KINASE OPERON REGULATORY PROTEIN-RELATED"/>
    <property type="match status" value="1"/>
</dbReference>
<dbReference type="Pfam" id="PF00158">
    <property type="entry name" value="Sigma54_activat"/>
    <property type="match status" value="1"/>
</dbReference>
<dbReference type="SMART" id="SM00240">
    <property type="entry name" value="FHA"/>
    <property type="match status" value="1"/>
</dbReference>
<evidence type="ECO:0000259" key="6">
    <source>
        <dbReference type="PROSITE" id="PS50006"/>
    </source>
</evidence>
<evidence type="ECO:0000256" key="3">
    <source>
        <dbReference type="ARBA" id="ARBA00023015"/>
    </source>
</evidence>
<reference evidence="8 9" key="1">
    <citation type="submission" date="2017-08" db="EMBL/GenBank/DDBJ databases">
        <title>Infants hospitalized years apart are colonized by the same room-sourced microbial strains.</title>
        <authorList>
            <person name="Brooks B."/>
            <person name="Olm M.R."/>
            <person name="Firek B.A."/>
            <person name="Baker R."/>
            <person name="Thomas B.C."/>
            <person name="Morowitz M.J."/>
            <person name="Banfield J.F."/>
        </authorList>
    </citation>
    <scope>NUCLEOTIDE SEQUENCE [LARGE SCALE GENOMIC DNA]</scope>
    <source>
        <strain evidence="8">S2_003_000_R2_14</strain>
    </source>
</reference>
<dbReference type="InterPro" id="IPR058031">
    <property type="entry name" value="AAA_lid_NorR"/>
</dbReference>
<dbReference type="PROSITE" id="PS00688">
    <property type="entry name" value="SIGMA54_INTERACT_3"/>
    <property type="match status" value="1"/>
</dbReference>
<dbReference type="Gene3D" id="1.10.8.60">
    <property type="match status" value="1"/>
</dbReference>
<sequence length="444" mass="48510">MRATEPLQSLGALLRLDRTTGTLKERKYQVSIIGGPNTGTSRAIEGTMTVGSHPDAGLNLTDTTVSRYHVELTARPDGIRVRDLESTNGTYLGGARISEVIVEDQATISVGKTSLKISTMEADLGKPEAQASFGPAIGAAPAMKQLFGMLERVAPSESTVLLLGETGTGKEVLARAIHEKSSRAGRPFVVVDCGSVAPTLIESELFGHVRGSFTGAIADRNGAFLEADGGTIFLDELGELPLELQPKLLRVLEAGTIRRVGEDRHRRIDVRVVAATHRDLEAEVAANRFRRDLYYRLAVVLVTVPPLRDRLDDLPLLTQHFVKQMGRGDFEVPRALMARFAAYHWPGNVRELRNLVERSLAGADMGPLPHETSTSARTLTATEDITDLPFKEAKERLVESFTKEYLVTLLEKCNGNISQMAREAGIARNYVHRLVAKYGLKGHD</sequence>